<dbReference type="Pfam" id="PF05275">
    <property type="entry name" value="CopB"/>
    <property type="match status" value="1"/>
</dbReference>
<keyword evidence="3" id="KW-1185">Reference proteome</keyword>
<gene>
    <name evidence="2" type="ORF">HY36_16125</name>
</gene>
<dbReference type="InterPro" id="IPR007939">
    <property type="entry name" value="Cu-R_B_prcur"/>
</dbReference>
<dbReference type="PATRIC" id="fig|1280948.3.peg.1452"/>
<accession>A0A059E353</accession>
<dbReference type="eggNOG" id="COG3667">
    <property type="taxonomic scope" value="Bacteria"/>
</dbReference>
<dbReference type="EMBL" id="AWFH01000011">
    <property type="protein sequence ID" value="KCZ62015.1"/>
    <property type="molecule type" value="Genomic_DNA"/>
</dbReference>
<name>A0A059E353_9PROT</name>
<dbReference type="GO" id="GO:0009279">
    <property type="term" value="C:cell outer membrane"/>
    <property type="evidence" value="ECO:0007669"/>
    <property type="project" value="InterPro"/>
</dbReference>
<evidence type="ECO:0000256" key="1">
    <source>
        <dbReference type="SAM" id="SignalP"/>
    </source>
</evidence>
<dbReference type="GO" id="GO:0005507">
    <property type="term" value="F:copper ion binding"/>
    <property type="evidence" value="ECO:0007669"/>
    <property type="project" value="InterPro"/>
</dbReference>
<dbReference type="STRING" id="1280948.HY36_16125"/>
<evidence type="ECO:0000313" key="2">
    <source>
        <dbReference type="EMBL" id="KCZ62015.1"/>
    </source>
</evidence>
<proteinExistence type="predicted"/>
<evidence type="ECO:0008006" key="4">
    <source>
        <dbReference type="Google" id="ProtNLM"/>
    </source>
</evidence>
<reference evidence="2 3" key="1">
    <citation type="journal article" date="2014" name="Antonie Van Leeuwenhoek">
        <title>Hyphomonas beringensis sp. nov. and Hyphomonas chukchiensis sp. nov., isolated from surface seawater of the Bering Sea and Chukchi Sea.</title>
        <authorList>
            <person name="Li C."/>
            <person name="Lai Q."/>
            <person name="Li G."/>
            <person name="Dong C."/>
            <person name="Wang J."/>
            <person name="Liao Y."/>
            <person name="Shao Z."/>
        </authorList>
    </citation>
    <scope>NUCLEOTIDE SEQUENCE [LARGE SCALE GENOMIC DNA]</scope>
    <source>
        <strain evidence="2 3">22II1-22F38</strain>
    </source>
</reference>
<comment type="caution">
    <text evidence="2">The sequence shown here is derived from an EMBL/GenBank/DDBJ whole genome shotgun (WGS) entry which is preliminary data.</text>
</comment>
<dbReference type="AlphaFoldDB" id="A0A059E353"/>
<feature type="chain" id="PRO_5001575897" description="Copper resistance protein B" evidence="1">
    <location>
        <begin position="22"/>
        <end position="231"/>
    </location>
</feature>
<organism evidence="2 3">
    <name type="scientific">Hyphomonas atlantica</name>
    <dbReference type="NCBI Taxonomy" id="1280948"/>
    <lineage>
        <taxon>Bacteria</taxon>
        <taxon>Pseudomonadati</taxon>
        <taxon>Pseudomonadota</taxon>
        <taxon>Alphaproteobacteria</taxon>
        <taxon>Hyphomonadales</taxon>
        <taxon>Hyphomonadaceae</taxon>
        <taxon>Hyphomonas</taxon>
    </lineage>
</organism>
<protein>
    <recommendedName>
        <fullName evidence="4">Copper resistance protein B</fullName>
    </recommendedName>
</protein>
<evidence type="ECO:0000313" key="3">
    <source>
        <dbReference type="Proteomes" id="UP000024547"/>
    </source>
</evidence>
<dbReference type="OrthoDB" id="9778934at2"/>
<sequence length="231" mass="25511">MKPKILIAGALAMATALPALAAEGDPVYNYTLIEADIAEIDDETVGAFDAQGWVGGDYNRFWWKAEGEFADGDFEDAEVQALYSRYISKFWDAQIGVRYDLEPKGETYGVIGLQGLAPYFFEVDAAAFVSSSGDVSARFEATGELLFTQRLILEPGIALDFYAEDDPSRQIGSGLATAEYSAQLRYEFTREFAPYVELAYEEAYGDTADFQRLETGSADDTVFKVGLRTMF</sequence>
<dbReference type="Proteomes" id="UP000024547">
    <property type="component" value="Unassembled WGS sequence"/>
</dbReference>
<keyword evidence="1" id="KW-0732">Signal</keyword>
<feature type="signal peptide" evidence="1">
    <location>
        <begin position="1"/>
        <end position="21"/>
    </location>
</feature>
<dbReference type="RefSeq" id="WP_051602592.1">
    <property type="nucleotide sequence ID" value="NZ_AWFH01000011.1"/>
</dbReference>
<dbReference type="GO" id="GO:0006878">
    <property type="term" value="P:intracellular copper ion homeostasis"/>
    <property type="evidence" value="ECO:0007669"/>
    <property type="project" value="InterPro"/>
</dbReference>